<dbReference type="InterPro" id="IPR032696">
    <property type="entry name" value="SQ_cyclase_C"/>
</dbReference>
<dbReference type="EMBL" id="LAZR01004383">
    <property type="protein sequence ID" value="KKN09110.1"/>
    <property type="molecule type" value="Genomic_DNA"/>
</dbReference>
<dbReference type="InterPro" id="IPR008930">
    <property type="entry name" value="Terpenoid_cyclase/PrenylTrfase"/>
</dbReference>
<dbReference type="AlphaFoldDB" id="A0A0F9MP72"/>
<dbReference type="Pfam" id="PF13243">
    <property type="entry name" value="SQHop_cyclase_C"/>
    <property type="match status" value="1"/>
</dbReference>
<evidence type="ECO:0000313" key="2">
    <source>
        <dbReference type="EMBL" id="KKN09110.1"/>
    </source>
</evidence>
<dbReference type="SUPFAM" id="SSF48239">
    <property type="entry name" value="Terpenoid cyclases/Protein prenyltransferases"/>
    <property type="match status" value="2"/>
</dbReference>
<dbReference type="Gene3D" id="1.50.10.20">
    <property type="match status" value="1"/>
</dbReference>
<proteinExistence type="predicted"/>
<gene>
    <name evidence="2" type="ORF">LCGC14_1049920</name>
</gene>
<protein>
    <recommendedName>
        <fullName evidence="1">Squalene cyclase C-terminal domain-containing protein</fullName>
    </recommendedName>
</protein>
<reference evidence="2" key="1">
    <citation type="journal article" date="2015" name="Nature">
        <title>Complex archaea that bridge the gap between prokaryotes and eukaryotes.</title>
        <authorList>
            <person name="Spang A."/>
            <person name="Saw J.H."/>
            <person name="Jorgensen S.L."/>
            <person name="Zaremba-Niedzwiedzka K."/>
            <person name="Martijn J."/>
            <person name="Lind A.E."/>
            <person name="van Eijk R."/>
            <person name="Schleper C."/>
            <person name="Guy L."/>
            <person name="Ettema T.J."/>
        </authorList>
    </citation>
    <scope>NUCLEOTIDE SEQUENCE</scope>
</reference>
<accession>A0A0F9MP72</accession>
<evidence type="ECO:0000259" key="1">
    <source>
        <dbReference type="Pfam" id="PF13243"/>
    </source>
</evidence>
<feature type="domain" description="Squalene cyclase C-terminal" evidence="1">
    <location>
        <begin position="45"/>
        <end position="175"/>
    </location>
</feature>
<organism evidence="2">
    <name type="scientific">marine sediment metagenome</name>
    <dbReference type="NCBI Taxonomy" id="412755"/>
    <lineage>
        <taxon>unclassified sequences</taxon>
        <taxon>metagenomes</taxon>
        <taxon>ecological metagenomes</taxon>
    </lineage>
</organism>
<dbReference type="CDD" id="cd00688">
    <property type="entry name" value="ISOPREN_C2_like"/>
    <property type="match status" value="1"/>
</dbReference>
<name>A0A0F9MP72_9ZZZZ</name>
<comment type="caution">
    <text evidence="2">The sequence shown here is derived from an EMBL/GenBank/DDBJ whole genome shotgun (WGS) entry which is preliminary data.</text>
</comment>
<sequence>MTWVPLLLTDPSPNLRLLVLRELLNRPEDDEEVQELSAVREQDPIVKSLFKTQLPNGSWSSVDLTGSISNTGNLQATSQALVRLGYLGFDKDHKFVKNAADYIFSKQKKDNSWPIPTSRKGPFEEIRGYDMIPLQVATPLEGLAACGYSTDRRAEEAYEWLMEQRLEEGSWSTGTASGVYGGVAGYRNIPHSRWGCRSSMIAVLNCLAYHPKRRKSKEAQRALDLILGCETKRKNLLGFVISRLIGLEESRGWRTYYPKMDAAHILTLCWKIGASLDDERISELVEFVKGEQGEHGLWECSLHPQASRWLTFDLLRTLSQLESNTDWISLEPRTPFQEYTKKIKRF</sequence>